<evidence type="ECO:0008006" key="3">
    <source>
        <dbReference type="Google" id="ProtNLM"/>
    </source>
</evidence>
<evidence type="ECO:0000313" key="2">
    <source>
        <dbReference type="Proteomes" id="UP001596058"/>
    </source>
</evidence>
<gene>
    <name evidence="1" type="ORF">ACFPZ3_18795</name>
</gene>
<sequence length="225" mass="24049">MTDVGAESLAEMLDERQHLLEVAVWMFGSEVTADRIVQETYRRWYDLDDGERAGIAVPRAWLTRVAGSICLELLADPARVPGGPVRHPGPVPGLEQLQVRFSQAMLARHDQVARRFAAACETGDAAGLRSVLAMDALVVSDGGGKLRAPLRPIHGADAVARFVITLLAGGPGPEVELGSVNGRTGLVLRRGGQAVAVVSVSVAESEVTAVWIVLNPDKLKGWHRP</sequence>
<comment type="caution">
    <text evidence="1">The sequence shown here is derived from an EMBL/GenBank/DDBJ whole genome shotgun (WGS) entry which is preliminary data.</text>
</comment>
<name>A0ABW1CJM8_9ACTN</name>
<evidence type="ECO:0000313" key="1">
    <source>
        <dbReference type="EMBL" id="MFC5825916.1"/>
    </source>
</evidence>
<dbReference type="EMBL" id="JBHSPA010000023">
    <property type="protein sequence ID" value="MFC5825916.1"/>
    <property type="molecule type" value="Genomic_DNA"/>
</dbReference>
<keyword evidence="2" id="KW-1185">Reference proteome</keyword>
<reference evidence="2" key="1">
    <citation type="journal article" date="2019" name="Int. J. Syst. Evol. Microbiol.">
        <title>The Global Catalogue of Microorganisms (GCM) 10K type strain sequencing project: providing services to taxonomists for standard genome sequencing and annotation.</title>
        <authorList>
            <consortium name="The Broad Institute Genomics Platform"/>
            <consortium name="The Broad Institute Genome Sequencing Center for Infectious Disease"/>
            <person name="Wu L."/>
            <person name="Ma J."/>
        </authorList>
    </citation>
    <scope>NUCLEOTIDE SEQUENCE [LARGE SCALE GENOMIC DNA]</scope>
    <source>
        <strain evidence="2">CCUG 53903</strain>
    </source>
</reference>
<organism evidence="1 2">
    <name type="scientific">Nonomuraea insulae</name>
    <dbReference type="NCBI Taxonomy" id="1616787"/>
    <lineage>
        <taxon>Bacteria</taxon>
        <taxon>Bacillati</taxon>
        <taxon>Actinomycetota</taxon>
        <taxon>Actinomycetes</taxon>
        <taxon>Streptosporangiales</taxon>
        <taxon>Streptosporangiaceae</taxon>
        <taxon>Nonomuraea</taxon>
    </lineage>
</organism>
<proteinExistence type="predicted"/>
<accession>A0ABW1CJM8</accession>
<dbReference type="SUPFAM" id="SSF88946">
    <property type="entry name" value="Sigma2 domain of RNA polymerase sigma factors"/>
    <property type="match status" value="1"/>
</dbReference>
<dbReference type="InterPro" id="IPR013325">
    <property type="entry name" value="RNA_pol_sigma_r2"/>
</dbReference>
<dbReference type="PANTHER" id="PTHR30173:SF43">
    <property type="entry name" value="ECF RNA POLYMERASE SIGMA FACTOR SIGI-RELATED"/>
    <property type="match status" value="1"/>
</dbReference>
<dbReference type="PANTHER" id="PTHR30173">
    <property type="entry name" value="SIGMA 19 FACTOR"/>
    <property type="match status" value="1"/>
</dbReference>
<dbReference type="SUPFAM" id="SSF54427">
    <property type="entry name" value="NTF2-like"/>
    <property type="match status" value="1"/>
</dbReference>
<dbReference type="RefSeq" id="WP_379515428.1">
    <property type="nucleotide sequence ID" value="NZ_JBHSPA010000023.1"/>
</dbReference>
<dbReference type="InterPro" id="IPR032710">
    <property type="entry name" value="NTF2-like_dom_sf"/>
</dbReference>
<protein>
    <recommendedName>
        <fullName evidence="3">ECF RNA polymerase sigma factor SigJ</fullName>
    </recommendedName>
</protein>
<dbReference type="Gene3D" id="3.10.450.50">
    <property type="match status" value="1"/>
</dbReference>
<dbReference type="InterPro" id="IPR052704">
    <property type="entry name" value="ECF_Sigma-70_Domain"/>
</dbReference>
<dbReference type="Proteomes" id="UP001596058">
    <property type="component" value="Unassembled WGS sequence"/>
</dbReference>